<dbReference type="InterPro" id="IPR023996">
    <property type="entry name" value="TonB-dep_OMP_SusC/RagA"/>
</dbReference>
<dbReference type="InterPro" id="IPR039426">
    <property type="entry name" value="TonB-dep_rcpt-like"/>
</dbReference>
<dbReference type="Gene3D" id="2.60.40.1120">
    <property type="entry name" value="Carboxypeptidase-like, regulatory domain"/>
    <property type="match status" value="1"/>
</dbReference>
<dbReference type="FunFam" id="2.170.130.10:FF:000003">
    <property type="entry name" value="SusC/RagA family TonB-linked outer membrane protein"/>
    <property type="match status" value="1"/>
</dbReference>
<reference evidence="11" key="2">
    <citation type="submission" date="2023-08" db="EMBL/GenBank/DDBJ databases">
        <title>Mucin Metabolism Genes Underlie the Key Renovations of Bacteroides xylanisolvens Genomes in Captive Great Apes.</title>
        <authorList>
            <person name="Nishida A.H."/>
        </authorList>
    </citation>
    <scope>NUCLEOTIDE SEQUENCE</scope>
    <source>
        <strain evidence="11">P19.10B</strain>
    </source>
</reference>
<dbReference type="AlphaFoldDB" id="A0A412JQZ9"/>
<evidence type="ECO:0000256" key="4">
    <source>
        <dbReference type="ARBA" id="ARBA00022692"/>
    </source>
</evidence>
<dbReference type="Gene3D" id="2.40.170.20">
    <property type="entry name" value="TonB-dependent receptor, beta-barrel domain"/>
    <property type="match status" value="1"/>
</dbReference>
<dbReference type="InterPro" id="IPR008969">
    <property type="entry name" value="CarboxyPept-like_regulatory"/>
</dbReference>
<dbReference type="Gene3D" id="2.170.130.10">
    <property type="entry name" value="TonB-dependent receptor, plug domain"/>
    <property type="match status" value="1"/>
</dbReference>
<keyword evidence="5 7" id="KW-0472">Membrane</keyword>
<evidence type="ECO:0000313" key="12">
    <source>
        <dbReference type="Proteomes" id="UP000435059"/>
    </source>
</evidence>
<evidence type="ECO:0000259" key="8">
    <source>
        <dbReference type="Pfam" id="PF07715"/>
    </source>
</evidence>
<comment type="similarity">
    <text evidence="7">Belongs to the TonB-dependent receptor family.</text>
</comment>
<keyword evidence="2 7" id="KW-0813">Transport</keyword>
<dbReference type="InterPro" id="IPR023997">
    <property type="entry name" value="TonB-dep_OMP_SusC/RagA_CS"/>
</dbReference>
<keyword evidence="12" id="KW-1185">Reference proteome</keyword>
<dbReference type="NCBIfam" id="TIGR04056">
    <property type="entry name" value="OMP_RagA_SusC"/>
    <property type="match status" value="1"/>
</dbReference>
<dbReference type="NCBIfam" id="TIGR04057">
    <property type="entry name" value="SusC_RagA_signa"/>
    <property type="match status" value="1"/>
</dbReference>
<gene>
    <name evidence="9" type="ORF">GA574_15435</name>
    <name evidence="10" type="ORF">GAZ26_10300</name>
    <name evidence="11" type="ORF">LDZ35_10355</name>
</gene>
<keyword evidence="6 7" id="KW-0998">Cell outer membrane</keyword>
<evidence type="ECO:0000313" key="11">
    <source>
        <dbReference type="EMBL" id="MCA4523612.1"/>
    </source>
</evidence>
<evidence type="ECO:0000256" key="6">
    <source>
        <dbReference type="ARBA" id="ARBA00023237"/>
    </source>
</evidence>
<keyword evidence="3 7" id="KW-1134">Transmembrane beta strand</keyword>
<dbReference type="SUPFAM" id="SSF49464">
    <property type="entry name" value="Carboxypeptidase regulatory domain-like"/>
    <property type="match status" value="1"/>
</dbReference>
<dbReference type="PROSITE" id="PS52016">
    <property type="entry name" value="TONB_DEPENDENT_REC_3"/>
    <property type="match status" value="1"/>
</dbReference>
<organism evidence="10 13">
    <name type="scientific">Bacteroides xylanisolvens</name>
    <dbReference type="NCBI Taxonomy" id="371601"/>
    <lineage>
        <taxon>Bacteria</taxon>
        <taxon>Pseudomonadati</taxon>
        <taxon>Bacteroidota</taxon>
        <taxon>Bacteroidia</taxon>
        <taxon>Bacteroidales</taxon>
        <taxon>Bacteroidaceae</taxon>
        <taxon>Bacteroides</taxon>
    </lineage>
</organism>
<evidence type="ECO:0000256" key="3">
    <source>
        <dbReference type="ARBA" id="ARBA00022452"/>
    </source>
</evidence>
<dbReference type="InterPro" id="IPR012910">
    <property type="entry name" value="Plug_dom"/>
</dbReference>
<dbReference type="EMBL" id="JAIWWW010000024">
    <property type="protein sequence ID" value="MCA4523612.1"/>
    <property type="molecule type" value="Genomic_DNA"/>
</dbReference>
<protein>
    <submittedName>
        <fullName evidence="10">TonB-dependent receptor</fullName>
    </submittedName>
</protein>
<proteinExistence type="inferred from homology"/>
<dbReference type="GO" id="GO:0009279">
    <property type="term" value="C:cell outer membrane"/>
    <property type="evidence" value="ECO:0007669"/>
    <property type="project" value="UniProtKB-SubCell"/>
</dbReference>
<dbReference type="Pfam" id="PF07715">
    <property type="entry name" value="Plug"/>
    <property type="match status" value="1"/>
</dbReference>
<dbReference type="Proteomes" id="UP000471447">
    <property type="component" value="Unassembled WGS sequence"/>
</dbReference>
<dbReference type="InterPro" id="IPR036942">
    <property type="entry name" value="Beta-barrel_TonB_sf"/>
</dbReference>
<evidence type="ECO:0000313" key="13">
    <source>
        <dbReference type="Proteomes" id="UP000471447"/>
    </source>
</evidence>
<dbReference type="EMBL" id="WDCG01000008">
    <property type="protein sequence ID" value="KAB6424357.1"/>
    <property type="molecule type" value="Genomic_DNA"/>
</dbReference>
<evidence type="ECO:0000256" key="2">
    <source>
        <dbReference type="ARBA" id="ARBA00022448"/>
    </source>
</evidence>
<evidence type="ECO:0000256" key="5">
    <source>
        <dbReference type="ARBA" id="ARBA00023136"/>
    </source>
</evidence>
<feature type="domain" description="TonB-dependent receptor plug" evidence="8">
    <location>
        <begin position="135"/>
        <end position="244"/>
    </location>
</feature>
<dbReference type="EMBL" id="WDES01000027">
    <property type="protein sequence ID" value="KAB6085851.1"/>
    <property type="molecule type" value="Genomic_DNA"/>
</dbReference>
<sequence>MKLKNFLKKAICSVPIVVVRSILLLCIYLSLGLVARAATQQRKITVSGIVTDSSGEPVIGASITEKGTSNGTISDVKGHFGISVSSTAILQISFIGYRTEEVTASPAKTSLKVILRENSEQLEEVVVVGYGVQKKANLTGSVASVNFKDVNTMPVANTTNMLQGRLPGVVLTNNGAQAGKDTPEIRIRGVGTLSGNNDPMVLIDGVEASVAQIAQIPAGDIDNVSVLKDAASASIYGVRAANGVILITTKRGMESKPAISYSGSIALQEATVLPDYVGSYDWAKMYNDAQGTDFYTPEMLQKIQDGSDPDHFANTDWARELFHTAAMHQHHLSVSGGGKDTHYMISTSYFNQSGILKETGYERFNFRSNVDAKLGIVKIGLNLAGSKEKTDAPVKNITGDGLMRALTWYTRPTVPVKYSNGHWGCVDGTSISQTVFKNPVEELYQGKKDDYSYHFDGNVFAEVDIWKGLKFRSSLAYKFFMNDVSTFVPKDMRVYDADGNVLNTMGTNSVNDYHYLSTTYTNENILTYNVRIGKHEIAALLGHSVQAWREDLTNAYKENLSTDNLYELDAATANPNATGSAAEYALQSFFGRVNYNYDNRYLFEFNIRRDGSSRMPKANRYANFPSFSAAWVLTNESFMQNVEPLTSFKLRGSWGKLGNQEIGNYSYAPTMAAKYNYYFGNQKVIGMADNIVANDKIKWETTTITDVGFDASFWKGRISITFDWYNKLTSDILLKLAMPYTYIGFLDAPLQNAGKVQNRGWELSANYFDHKGDFSWNVGFNLSSVRNKIVDDSGGIDQKWETTINREGYPIGAYYGLKAIGIYRTEADLNRTNSKGEVIKQDGTMPALGDIMYEDTDDSGNVTSDDRVIIGNPFPKMSYSFNLGFSWKGIDVSTFWQGVAGIYRYNWSQATISNGGNMTTEWLDRWSEGNPNGSMPRLGNTENEVYSSFWLKKSDYLRLKNMEIGYTFPAHWLKGIGVQNVRFYVAGTNLLTFTPLKNYDPEKSSGDMRNDVHPNTRTYSFGVNVKF</sequence>
<dbReference type="SUPFAM" id="SSF56935">
    <property type="entry name" value="Porins"/>
    <property type="match status" value="1"/>
</dbReference>
<dbReference type="RefSeq" id="WP_008643144.1">
    <property type="nucleotide sequence ID" value="NZ_CP072212.1"/>
</dbReference>
<evidence type="ECO:0000256" key="7">
    <source>
        <dbReference type="PROSITE-ProRule" id="PRU01360"/>
    </source>
</evidence>
<evidence type="ECO:0000313" key="9">
    <source>
        <dbReference type="EMBL" id="KAB6085851.1"/>
    </source>
</evidence>
<dbReference type="Proteomes" id="UP000435059">
    <property type="component" value="Unassembled WGS sequence"/>
</dbReference>
<comment type="subcellular location">
    <subcellularLocation>
        <location evidence="1 7">Cell outer membrane</location>
        <topology evidence="1 7">Multi-pass membrane protein</topology>
    </subcellularLocation>
</comment>
<dbReference type="Pfam" id="PF13715">
    <property type="entry name" value="CarbopepD_reg_2"/>
    <property type="match status" value="1"/>
</dbReference>
<name>A0A412JQZ9_9BACE</name>
<dbReference type="InterPro" id="IPR037066">
    <property type="entry name" value="Plug_dom_sf"/>
</dbReference>
<keyword evidence="10" id="KW-0675">Receptor</keyword>
<evidence type="ECO:0000313" key="10">
    <source>
        <dbReference type="EMBL" id="KAB6424357.1"/>
    </source>
</evidence>
<dbReference type="Proteomes" id="UP001197958">
    <property type="component" value="Unassembled WGS sequence"/>
</dbReference>
<keyword evidence="4 7" id="KW-0812">Transmembrane</keyword>
<comment type="caution">
    <text evidence="10">The sequence shown here is derived from an EMBL/GenBank/DDBJ whole genome shotgun (WGS) entry which is preliminary data.</text>
</comment>
<reference evidence="12 13" key="1">
    <citation type="journal article" date="2019" name="Nat. Med.">
        <title>A library of human gut bacterial isolates paired with longitudinal multiomics data enables mechanistic microbiome research.</title>
        <authorList>
            <person name="Poyet M."/>
            <person name="Groussin M."/>
            <person name="Gibbons S.M."/>
            <person name="Avila-Pacheco J."/>
            <person name="Jiang X."/>
            <person name="Kearney S.M."/>
            <person name="Perrotta A.R."/>
            <person name="Berdy B."/>
            <person name="Zhao S."/>
            <person name="Lieberman T.D."/>
            <person name="Swanson P.K."/>
            <person name="Smith M."/>
            <person name="Roesemann S."/>
            <person name="Alexander J.E."/>
            <person name="Rich S.A."/>
            <person name="Livny J."/>
            <person name="Vlamakis H."/>
            <person name="Clish C."/>
            <person name="Bullock K."/>
            <person name="Deik A."/>
            <person name="Scott J."/>
            <person name="Pierce K.A."/>
            <person name="Xavier R.J."/>
            <person name="Alm E.J."/>
        </authorList>
    </citation>
    <scope>NUCLEOTIDE SEQUENCE [LARGE SCALE GENOMIC DNA]</scope>
    <source>
        <strain evidence="10 13">BIOML-A7</strain>
        <strain evidence="9 12">BIOML-A74</strain>
    </source>
</reference>
<evidence type="ECO:0000256" key="1">
    <source>
        <dbReference type="ARBA" id="ARBA00004571"/>
    </source>
</evidence>
<accession>A0A412JQZ9</accession>